<protein>
    <recommendedName>
        <fullName evidence="3">Peptidase S1</fullName>
    </recommendedName>
</protein>
<dbReference type="AlphaFoldDB" id="A0A6M8BPE0"/>
<proteinExistence type="predicted"/>
<dbReference type="EMBL" id="CP053661">
    <property type="protein sequence ID" value="QKD84175.1"/>
    <property type="molecule type" value="Genomic_DNA"/>
</dbReference>
<organism evidence="1 2">
    <name type="scientific">Thermoleptolyngbya sichuanensis A183</name>
    <dbReference type="NCBI Taxonomy" id="2737172"/>
    <lineage>
        <taxon>Bacteria</taxon>
        <taxon>Bacillati</taxon>
        <taxon>Cyanobacteriota</taxon>
        <taxon>Cyanophyceae</taxon>
        <taxon>Oculatellales</taxon>
        <taxon>Oculatellaceae</taxon>
        <taxon>Thermoleptolyngbya</taxon>
        <taxon>Thermoleptolyngbya sichuanensis</taxon>
    </lineage>
</organism>
<gene>
    <name evidence="1" type="ORF">HPC62_20130</name>
</gene>
<dbReference type="RefSeq" id="WP_172358226.1">
    <property type="nucleotide sequence ID" value="NZ_CP053661.1"/>
</dbReference>
<dbReference type="KEGG" id="theu:HPC62_20130"/>
<evidence type="ECO:0000313" key="1">
    <source>
        <dbReference type="EMBL" id="QKD84175.1"/>
    </source>
</evidence>
<reference evidence="1 2" key="1">
    <citation type="submission" date="2020-05" db="EMBL/GenBank/DDBJ databases">
        <title>Complete genome sequence of of a novel Thermoleptolyngbya strain isolated from hot springs of Ganzi, Sichuan China.</title>
        <authorList>
            <person name="Tang J."/>
            <person name="Daroch M."/>
            <person name="Li L."/>
            <person name="Waleron K."/>
            <person name="Waleron M."/>
            <person name="Waleron M."/>
        </authorList>
    </citation>
    <scope>NUCLEOTIDE SEQUENCE [LARGE SCALE GENOMIC DNA]</scope>
    <source>
        <strain evidence="1 2">PKUAC-SCTA183</strain>
    </source>
</reference>
<name>A0A6M8BPE0_9CYAN</name>
<evidence type="ECO:0000313" key="2">
    <source>
        <dbReference type="Proteomes" id="UP000505210"/>
    </source>
</evidence>
<accession>A0A6M8BPE0</accession>
<dbReference type="Proteomes" id="UP000505210">
    <property type="component" value="Chromosome"/>
</dbReference>
<sequence length="172" mass="17740">MVTKLRFSSLKLPIGGRSPRWIGLLVLGVALLTGVGAFAQTANFGSATLAPGFSADAGTLRGRTGGSSSLPGIVANRDKDGNLCLGFGSSTPDHLITLQGNFSALTLQVNSNRAVSTLVVQGPGNVVRCASGNNRAPNATLSGTDWAGGTYRVWVGSNVSGEQFNYTLTIRE</sequence>
<keyword evidence="2" id="KW-1185">Reference proteome</keyword>
<evidence type="ECO:0008006" key="3">
    <source>
        <dbReference type="Google" id="ProtNLM"/>
    </source>
</evidence>